<dbReference type="PROSITE" id="PS50106">
    <property type="entry name" value="PDZ"/>
    <property type="match status" value="1"/>
</dbReference>
<comment type="similarity">
    <text evidence="1">Belongs to the peptidase S1C family.</text>
</comment>
<dbReference type="InterPro" id="IPR043504">
    <property type="entry name" value="Peptidase_S1_PA_chymotrypsin"/>
</dbReference>
<dbReference type="InterPro" id="IPR036034">
    <property type="entry name" value="PDZ_sf"/>
</dbReference>
<dbReference type="PRINTS" id="PR00834">
    <property type="entry name" value="PROTEASES2C"/>
</dbReference>
<evidence type="ECO:0000256" key="3">
    <source>
        <dbReference type="ARBA" id="ARBA00022801"/>
    </source>
</evidence>
<dbReference type="SMART" id="SM00228">
    <property type="entry name" value="PDZ"/>
    <property type="match status" value="2"/>
</dbReference>
<dbReference type="InterPro" id="IPR001478">
    <property type="entry name" value="PDZ"/>
</dbReference>
<dbReference type="SUPFAM" id="SSF50494">
    <property type="entry name" value="Trypsin-like serine proteases"/>
    <property type="match status" value="1"/>
</dbReference>
<evidence type="ECO:0000313" key="6">
    <source>
        <dbReference type="Proteomes" id="UP000234857"/>
    </source>
</evidence>
<keyword evidence="3" id="KW-0378">Hydrolase</keyword>
<dbReference type="GO" id="GO:0004252">
    <property type="term" value="F:serine-type endopeptidase activity"/>
    <property type="evidence" value="ECO:0007669"/>
    <property type="project" value="InterPro"/>
</dbReference>
<dbReference type="InterPro" id="IPR009003">
    <property type="entry name" value="Peptidase_S1_PA"/>
</dbReference>
<dbReference type="InterPro" id="IPR051201">
    <property type="entry name" value="Chloro_Bact_Ser_Proteases"/>
</dbReference>
<organism evidence="5 6">
    <name type="scientific">Muiribacterium halophilum</name>
    <dbReference type="NCBI Taxonomy" id="2053465"/>
    <lineage>
        <taxon>Bacteria</taxon>
        <taxon>Candidatus Muiribacteriota</taxon>
        <taxon>Candidatus Muiribacteriia</taxon>
        <taxon>Candidatus Muiribacteriales</taxon>
        <taxon>Candidatus Muiribacteriaceae</taxon>
        <taxon>Candidatus Muiribacterium</taxon>
    </lineage>
</organism>
<name>A0A2N5Z9E2_MUIH1</name>
<dbReference type="Proteomes" id="UP000234857">
    <property type="component" value="Unassembled WGS sequence"/>
</dbReference>
<dbReference type="PANTHER" id="PTHR43343">
    <property type="entry name" value="PEPTIDASE S12"/>
    <property type="match status" value="1"/>
</dbReference>
<evidence type="ECO:0000256" key="1">
    <source>
        <dbReference type="ARBA" id="ARBA00010541"/>
    </source>
</evidence>
<dbReference type="AlphaFoldDB" id="A0A2N5Z9E2"/>
<protein>
    <recommendedName>
        <fullName evidence="4">PDZ domain-containing protein</fullName>
    </recommendedName>
</protein>
<dbReference type="PANTHER" id="PTHR43343:SF3">
    <property type="entry name" value="PROTEASE DO-LIKE 8, CHLOROPLASTIC"/>
    <property type="match status" value="1"/>
</dbReference>
<dbReference type="Gene3D" id="2.30.42.10">
    <property type="match status" value="2"/>
</dbReference>
<reference evidence="5 6" key="1">
    <citation type="submission" date="2017-11" db="EMBL/GenBank/DDBJ databases">
        <title>Genome-resolved metagenomics identifies genetic mobility, metabolic interactions, and unexpected diversity in perchlorate-reducing communities.</title>
        <authorList>
            <person name="Barnum T.P."/>
            <person name="Figueroa I.A."/>
            <person name="Carlstrom C.I."/>
            <person name="Lucas L.N."/>
            <person name="Engelbrektson A.L."/>
            <person name="Coates J.D."/>
        </authorList>
    </citation>
    <scope>NUCLEOTIDE SEQUENCE [LARGE SCALE GENOMIC DNA]</scope>
    <source>
        <strain evidence="5">BM706</strain>
    </source>
</reference>
<keyword evidence="2" id="KW-0645">Protease</keyword>
<dbReference type="Gene3D" id="2.40.10.10">
    <property type="entry name" value="Trypsin-like serine proteases"/>
    <property type="match status" value="2"/>
</dbReference>
<dbReference type="SUPFAM" id="SSF50156">
    <property type="entry name" value="PDZ domain-like"/>
    <property type="match status" value="2"/>
</dbReference>
<evidence type="ECO:0000313" key="5">
    <source>
        <dbReference type="EMBL" id="PLX15303.1"/>
    </source>
</evidence>
<accession>A0A2N5Z9E2</accession>
<evidence type="ECO:0000259" key="4">
    <source>
        <dbReference type="PROSITE" id="PS50106"/>
    </source>
</evidence>
<gene>
    <name evidence="5" type="ORF">C0601_13380</name>
</gene>
<dbReference type="InterPro" id="IPR001940">
    <property type="entry name" value="Peptidase_S1C"/>
</dbReference>
<evidence type="ECO:0000256" key="2">
    <source>
        <dbReference type="ARBA" id="ARBA00022670"/>
    </source>
</evidence>
<dbReference type="Pfam" id="PF13365">
    <property type="entry name" value="Trypsin_2"/>
    <property type="match status" value="1"/>
</dbReference>
<dbReference type="GO" id="GO:0006508">
    <property type="term" value="P:proteolysis"/>
    <property type="evidence" value="ECO:0007669"/>
    <property type="project" value="UniProtKB-KW"/>
</dbReference>
<proteinExistence type="inferred from homology"/>
<comment type="caution">
    <text evidence="5">The sequence shown here is derived from an EMBL/GenBank/DDBJ whole genome shotgun (WGS) entry which is preliminary data.</text>
</comment>
<feature type="domain" description="PDZ" evidence="4">
    <location>
        <begin position="253"/>
        <end position="331"/>
    </location>
</feature>
<dbReference type="Pfam" id="PF13180">
    <property type="entry name" value="PDZ_2"/>
    <property type="match status" value="2"/>
</dbReference>
<sequence>MFLYLLVSTSFSFVINDDTISNVAKKIQPCVVNIDTVIYVKQRTRMGFGDPFLDQLFGNAPGRYKNNIVPSQGQGTGFVISDKGYIITNAHVIDNKDAQVKITFHDESKTDGRVVGLDKTNDIAVIKFDPEKAGDFEVAEIGDSDDLSIGHFVVAVGSPFGLQQTVTLGVVSALKRNLPLDGNSVMEGLIQTDASINPGNSGGPLVNVHGQVVGINTAIIPMGQGLGFAIPINKVMPIVKEIFKYGKHIYPYMGVYLQDMSYRIMQYYKIKGGAVIAKIEKGGPADKAGIEPGDIVIMANKTKITKANDLVQYVRSRRVGEKVYFTVYRDGEKKIIKVKLDAKDDTSSNFADAENIKESIDKATTENGFKGINLTKKGNKIVVGDIERTSSAYYQGMKEGDIIEKIDDIEIKSLADVRDAIKDAKKKDKKEIIVLVTDENDMYRFIILDI</sequence>
<dbReference type="EMBL" id="PKTG01000142">
    <property type="protein sequence ID" value="PLX15303.1"/>
    <property type="molecule type" value="Genomic_DNA"/>
</dbReference>